<dbReference type="AlphaFoldDB" id="A0A0A1U2U5"/>
<evidence type="ECO:0000256" key="5">
    <source>
        <dbReference type="ARBA" id="ARBA00022801"/>
    </source>
</evidence>
<evidence type="ECO:0000256" key="6">
    <source>
        <dbReference type="ARBA" id="ARBA00022824"/>
    </source>
</evidence>
<keyword evidence="6" id="KW-0256">Endoplasmic reticulum</keyword>
<sequence length="328" mass="36674">MAEAEFAPNLEHIIMSKTLRWIFVGGKGGVGKTTTACSLGVTTALRNPQKKILIISTDPAHNTSDAFDVKFGAEPMAVPGIDNLSVMEIDVKDAMKGMFDQPQQQQQQPQGMGLLSELTGMMGMVKNVPGIDEAIAFSQIIHQAQQMKFDTVIFDTAPTGHTLRFLSLPSFLRDLMQKVMKLQETFGPMMSQFGGMMGMNVDMNEMKPKLETMLKTSEEIVKEFTDPELTTFVPVLIPEFLPLYETERLLQELMTLNMDANAIVVNQILPVNECCEYCKNKRAIQAKYLAQIDGLYMDFHVLKINMQTTEVRGVKALIEFGKFLVSKE</sequence>
<protein>
    <submittedName>
        <fullName evidence="9">ATPase GET3, putative</fullName>
        <ecNumber evidence="9">3.6.3.16</ecNumber>
    </submittedName>
</protein>
<evidence type="ECO:0000313" key="10">
    <source>
        <dbReference type="Proteomes" id="UP000014680"/>
    </source>
</evidence>
<dbReference type="NCBIfam" id="TIGR00345">
    <property type="entry name" value="GET3_arsA_TRC40"/>
    <property type="match status" value="1"/>
</dbReference>
<dbReference type="GO" id="GO:0043529">
    <property type="term" value="C:GET complex"/>
    <property type="evidence" value="ECO:0007669"/>
    <property type="project" value="TreeGrafter"/>
</dbReference>
<organism evidence="9 10">
    <name type="scientific">Entamoeba invadens IP1</name>
    <dbReference type="NCBI Taxonomy" id="370355"/>
    <lineage>
        <taxon>Eukaryota</taxon>
        <taxon>Amoebozoa</taxon>
        <taxon>Evosea</taxon>
        <taxon>Archamoebae</taxon>
        <taxon>Mastigamoebida</taxon>
        <taxon>Entamoebidae</taxon>
        <taxon>Entamoeba</taxon>
    </lineage>
</organism>
<dbReference type="Proteomes" id="UP000014680">
    <property type="component" value="Unassembled WGS sequence"/>
</dbReference>
<dbReference type="VEuPathDB" id="AmoebaDB:EIN_227720"/>
<comment type="similarity">
    <text evidence="1">Belongs to the arsA ATPase family.</text>
</comment>
<keyword evidence="5 9" id="KW-0378">Hydrolase</keyword>
<dbReference type="GO" id="GO:0016887">
    <property type="term" value="F:ATP hydrolysis activity"/>
    <property type="evidence" value="ECO:0007669"/>
    <property type="project" value="InterPro"/>
</dbReference>
<dbReference type="GO" id="GO:0071816">
    <property type="term" value="P:tail-anchored membrane protein insertion into ER membrane"/>
    <property type="evidence" value="ECO:0007669"/>
    <property type="project" value="TreeGrafter"/>
</dbReference>
<evidence type="ECO:0000256" key="2">
    <source>
        <dbReference type="ARBA" id="ARBA00022448"/>
    </source>
</evidence>
<dbReference type="CDD" id="cd02035">
    <property type="entry name" value="ArsA"/>
    <property type="match status" value="1"/>
</dbReference>
<dbReference type="KEGG" id="eiv:EIN_227720"/>
<keyword evidence="3" id="KW-0963">Cytoplasm</keyword>
<dbReference type="GO" id="GO:0005524">
    <property type="term" value="F:ATP binding"/>
    <property type="evidence" value="ECO:0007669"/>
    <property type="project" value="UniProtKB-KW"/>
</dbReference>
<dbReference type="OrthoDB" id="1770at2759"/>
<dbReference type="PANTHER" id="PTHR10803">
    <property type="entry name" value="ARSENICAL PUMP-DRIVING ATPASE ARSENITE-TRANSLOCATING ATPASE"/>
    <property type="match status" value="1"/>
</dbReference>
<reference evidence="9 10" key="1">
    <citation type="submission" date="2012-10" db="EMBL/GenBank/DDBJ databases">
        <authorList>
            <person name="Zafar N."/>
            <person name="Inman J."/>
            <person name="Hall N."/>
            <person name="Lorenzi H."/>
            <person name="Caler E."/>
        </authorList>
    </citation>
    <scope>NUCLEOTIDE SEQUENCE [LARGE SCALE GENOMIC DNA]</scope>
    <source>
        <strain evidence="9 10">IP1</strain>
    </source>
</reference>
<evidence type="ECO:0000259" key="8">
    <source>
        <dbReference type="Pfam" id="PF02374"/>
    </source>
</evidence>
<dbReference type="GeneID" id="14887432"/>
<dbReference type="OMA" id="MDAPYEF"/>
<dbReference type="RefSeq" id="XP_004255120.1">
    <property type="nucleotide sequence ID" value="XM_004255072.1"/>
</dbReference>
<dbReference type="FunFam" id="3.40.50.300:FF:001459">
    <property type="entry name" value="ATPase ASNA1 homolog"/>
    <property type="match status" value="1"/>
</dbReference>
<evidence type="ECO:0000256" key="4">
    <source>
        <dbReference type="ARBA" id="ARBA00022741"/>
    </source>
</evidence>
<evidence type="ECO:0000256" key="3">
    <source>
        <dbReference type="ARBA" id="ARBA00022490"/>
    </source>
</evidence>
<feature type="domain" description="ArsA/GET3 Anion-transporting ATPase-like" evidence="8">
    <location>
        <begin position="20"/>
        <end position="325"/>
    </location>
</feature>
<dbReference type="EMBL" id="KB206756">
    <property type="protein sequence ID" value="ELP88349.1"/>
    <property type="molecule type" value="Genomic_DNA"/>
</dbReference>
<accession>A0A0A1U2U5</accession>
<gene>
    <name evidence="9" type="ORF">EIN_227720</name>
</gene>
<dbReference type="SUPFAM" id="SSF52540">
    <property type="entry name" value="P-loop containing nucleoside triphosphate hydrolases"/>
    <property type="match status" value="1"/>
</dbReference>
<dbReference type="PANTHER" id="PTHR10803:SF3">
    <property type="entry name" value="ATPASE GET3"/>
    <property type="match status" value="1"/>
</dbReference>
<keyword evidence="10" id="KW-1185">Reference proteome</keyword>
<dbReference type="InterPro" id="IPR027417">
    <property type="entry name" value="P-loop_NTPase"/>
</dbReference>
<name>A0A0A1U2U5_ENTIV</name>
<proteinExistence type="inferred from homology"/>
<keyword evidence="7" id="KW-0067">ATP-binding</keyword>
<dbReference type="InterPro" id="IPR016300">
    <property type="entry name" value="ATPase_ArsA/GET3"/>
</dbReference>
<keyword evidence="4" id="KW-0547">Nucleotide-binding</keyword>
<evidence type="ECO:0000256" key="1">
    <source>
        <dbReference type="ARBA" id="ARBA00011040"/>
    </source>
</evidence>
<evidence type="ECO:0000313" key="9">
    <source>
        <dbReference type="EMBL" id="ELP88349.1"/>
    </source>
</evidence>
<dbReference type="EC" id="3.6.3.16" evidence="9"/>
<evidence type="ECO:0000256" key="7">
    <source>
        <dbReference type="ARBA" id="ARBA00022840"/>
    </source>
</evidence>
<dbReference type="Gene3D" id="3.40.50.300">
    <property type="entry name" value="P-loop containing nucleotide triphosphate hydrolases"/>
    <property type="match status" value="1"/>
</dbReference>
<dbReference type="InterPro" id="IPR025723">
    <property type="entry name" value="ArsA/GET3_ATPase-like"/>
</dbReference>
<dbReference type="Pfam" id="PF02374">
    <property type="entry name" value="ArsA_ATPase"/>
    <property type="match status" value="1"/>
</dbReference>
<keyword evidence="2" id="KW-0813">Transport</keyword>